<evidence type="ECO:0000256" key="1">
    <source>
        <dbReference type="SAM" id="MobiDB-lite"/>
    </source>
</evidence>
<feature type="region of interest" description="Disordered" evidence="1">
    <location>
        <begin position="18"/>
        <end position="40"/>
    </location>
</feature>
<reference evidence="2" key="1">
    <citation type="journal article" date="2021" name="Proc. Natl. Acad. Sci. U.S.A.">
        <title>A Catalog of Tens of Thousands of Viruses from Human Metagenomes Reveals Hidden Associations with Chronic Diseases.</title>
        <authorList>
            <person name="Tisza M.J."/>
            <person name="Buck C.B."/>
        </authorList>
    </citation>
    <scope>NUCLEOTIDE SEQUENCE</scope>
    <source>
        <strain evidence="2">Ctquf9</strain>
    </source>
</reference>
<evidence type="ECO:0000313" key="2">
    <source>
        <dbReference type="EMBL" id="DAD77018.1"/>
    </source>
</evidence>
<feature type="compositionally biased region" description="Polar residues" evidence="1">
    <location>
        <begin position="18"/>
        <end position="36"/>
    </location>
</feature>
<proteinExistence type="predicted"/>
<sequence>MIQSGNFYLTIYRGIRQQGLQPPSSEQADTKTQPDATATALGRLGMQTAESGNSKRMSASQDVTAKSASWSLRFLPTQTLKPCRNLSASFATQERKVMPQGAAEFTFTSERTGIPHRP</sequence>
<dbReference type="EMBL" id="BK014815">
    <property type="protein sequence ID" value="DAD77018.1"/>
    <property type="molecule type" value="Genomic_DNA"/>
</dbReference>
<name>A0A8S5M461_9CAUD</name>
<accession>A0A8S5M461</accession>
<organism evidence="2">
    <name type="scientific">Siphoviridae sp. ctquf9</name>
    <dbReference type="NCBI Taxonomy" id="2826470"/>
    <lineage>
        <taxon>Viruses</taxon>
        <taxon>Duplodnaviria</taxon>
        <taxon>Heunggongvirae</taxon>
        <taxon>Uroviricota</taxon>
        <taxon>Caudoviricetes</taxon>
    </lineage>
</organism>
<protein>
    <submittedName>
        <fullName evidence="2">Uncharacterized protein</fullName>
    </submittedName>
</protein>